<feature type="compositionally biased region" description="Polar residues" evidence="1">
    <location>
        <begin position="401"/>
        <end position="410"/>
    </location>
</feature>
<organism evidence="2 3">
    <name type="scientific">Streptoalloteichus tenebrarius (strain ATCC 17920 / DSM 40477 / JCM 4838 / CBS 697.72 / NBRC 16177 / NCIMB 11028 / NRRL B-12390 / A12253. 1 / ISP 5477)</name>
    <name type="common">Streptomyces tenebrarius</name>
    <dbReference type="NCBI Taxonomy" id="1933"/>
    <lineage>
        <taxon>Bacteria</taxon>
        <taxon>Bacillati</taxon>
        <taxon>Actinomycetota</taxon>
        <taxon>Actinomycetes</taxon>
        <taxon>Pseudonocardiales</taxon>
        <taxon>Pseudonocardiaceae</taxon>
        <taxon>Streptoalloteichus</taxon>
    </lineage>
</organism>
<evidence type="ECO:0000313" key="2">
    <source>
        <dbReference type="EMBL" id="MCP2256870.1"/>
    </source>
</evidence>
<feature type="region of interest" description="Disordered" evidence="1">
    <location>
        <begin position="345"/>
        <end position="416"/>
    </location>
</feature>
<feature type="compositionally biased region" description="Basic and acidic residues" evidence="1">
    <location>
        <begin position="87"/>
        <end position="118"/>
    </location>
</feature>
<feature type="compositionally biased region" description="Polar residues" evidence="1">
    <location>
        <begin position="352"/>
        <end position="365"/>
    </location>
</feature>
<dbReference type="PROSITE" id="PS51257">
    <property type="entry name" value="PROKAR_LIPOPROTEIN"/>
    <property type="match status" value="1"/>
</dbReference>
<feature type="compositionally biased region" description="Gly residues" evidence="1">
    <location>
        <begin position="17"/>
        <end position="26"/>
    </location>
</feature>
<feature type="compositionally biased region" description="Low complexity" evidence="1">
    <location>
        <begin position="265"/>
        <end position="274"/>
    </location>
</feature>
<proteinExistence type="predicted"/>
<keyword evidence="3" id="KW-1185">Reference proteome</keyword>
<feature type="region of interest" description="Disordered" evidence="1">
    <location>
        <begin position="206"/>
        <end position="331"/>
    </location>
</feature>
<name>A0ABT1HMY2_STRSD</name>
<dbReference type="Proteomes" id="UP001205311">
    <property type="component" value="Unassembled WGS sequence"/>
</dbReference>
<protein>
    <submittedName>
        <fullName evidence="2">Uncharacterized protein</fullName>
    </submittedName>
</protein>
<feature type="region of interest" description="Disordered" evidence="1">
    <location>
        <begin position="1"/>
        <end position="138"/>
    </location>
</feature>
<feature type="compositionally biased region" description="Low complexity" evidence="1">
    <location>
        <begin position="62"/>
        <end position="71"/>
    </location>
</feature>
<sequence>MSWRGAGWRLSRPAGRPGSGREGFGTPGQASCGCGFRNPRRTRAGVSRRTGAGVSPGAAQIGGEVAGEAELGVGGEQQPAPAVGRLRVPERRSGPAKGLCEHAEGVLDIEPARERPPRQIDPGPGEVGAGVPEPDGVRRSLWRADARPVAGSRRLPRWGRLGVVACPGDAVGQAWARPVPGSDQRRPVRAGWWSRWRCWVRPRCSGRRRRTRCPGGGVCPSCRAGERGRARRDPVRAHPRAAPGSGDRPARGPVGGRRSPRRRPVGSPDPRSPVAGGDQPLHGITDLPGGHARGVVVGREPDRVQRRGPRRTPGFQGHDQESRASRGPSCAGACPDCGCGTGSDVPPVCASGRSQQVTSTASTSRLPAARGSGTPGARVDVDTPRASAAQPLPCPRRCSPVSDSSPNTPVSPACAQ</sequence>
<accession>A0ABT1HMY2</accession>
<dbReference type="EMBL" id="JAMTCP010000002">
    <property type="protein sequence ID" value="MCP2256870.1"/>
    <property type="molecule type" value="Genomic_DNA"/>
</dbReference>
<evidence type="ECO:0000256" key="1">
    <source>
        <dbReference type="SAM" id="MobiDB-lite"/>
    </source>
</evidence>
<reference evidence="2 3" key="1">
    <citation type="submission" date="2022-06" db="EMBL/GenBank/DDBJ databases">
        <title>Genomic Encyclopedia of Archaeal and Bacterial Type Strains, Phase II (KMG-II): from individual species to whole genera.</title>
        <authorList>
            <person name="Goeker M."/>
        </authorList>
    </citation>
    <scope>NUCLEOTIDE SEQUENCE [LARGE SCALE GENOMIC DNA]</scope>
    <source>
        <strain evidence="2 3">DSM 40477</strain>
    </source>
</reference>
<gene>
    <name evidence="2" type="ORF">LX15_000553</name>
</gene>
<feature type="compositionally biased region" description="Low complexity" evidence="1">
    <location>
        <begin position="121"/>
        <end position="134"/>
    </location>
</feature>
<comment type="caution">
    <text evidence="2">The sequence shown here is derived from an EMBL/GenBank/DDBJ whole genome shotgun (WGS) entry which is preliminary data.</text>
</comment>
<evidence type="ECO:0000313" key="3">
    <source>
        <dbReference type="Proteomes" id="UP001205311"/>
    </source>
</evidence>
<feature type="compositionally biased region" description="Basic and acidic residues" evidence="1">
    <location>
        <begin position="224"/>
        <end position="236"/>
    </location>
</feature>